<dbReference type="AlphaFoldDB" id="A0A2V1E6E0"/>
<feature type="transmembrane region" description="Helical" evidence="1">
    <location>
        <begin position="85"/>
        <end position="106"/>
    </location>
</feature>
<keyword evidence="1" id="KW-1133">Transmembrane helix</keyword>
<keyword evidence="1" id="KW-0472">Membrane</keyword>
<evidence type="ECO:0000313" key="3">
    <source>
        <dbReference type="Proteomes" id="UP000244855"/>
    </source>
</evidence>
<dbReference type="EMBL" id="KZ805310">
    <property type="protein sequence ID" value="PVI06123.1"/>
    <property type="molecule type" value="Genomic_DNA"/>
</dbReference>
<keyword evidence="1" id="KW-0812">Transmembrane</keyword>
<protein>
    <submittedName>
        <fullName evidence="2">Uncharacterized protein</fullName>
    </submittedName>
</protein>
<proteinExistence type="predicted"/>
<reference evidence="2 3" key="1">
    <citation type="journal article" date="2018" name="Sci. Rep.">
        <title>Comparative genomics provides insights into the lifestyle and reveals functional heterogeneity of dark septate endophytic fungi.</title>
        <authorList>
            <person name="Knapp D.G."/>
            <person name="Nemeth J.B."/>
            <person name="Barry K."/>
            <person name="Hainaut M."/>
            <person name="Henrissat B."/>
            <person name="Johnson J."/>
            <person name="Kuo A."/>
            <person name="Lim J.H.P."/>
            <person name="Lipzen A."/>
            <person name="Nolan M."/>
            <person name="Ohm R.A."/>
            <person name="Tamas L."/>
            <person name="Grigoriev I.V."/>
            <person name="Spatafora J.W."/>
            <person name="Nagy L.G."/>
            <person name="Kovacs G.M."/>
        </authorList>
    </citation>
    <scope>NUCLEOTIDE SEQUENCE [LARGE SCALE GENOMIC DNA]</scope>
    <source>
        <strain evidence="2 3">DSE2036</strain>
    </source>
</reference>
<accession>A0A2V1E6E0</accession>
<sequence>MSPFSFSSVFSFRRCFCLTLFWLVVKKSKAFPLPSLFLLIMFGKCHVPFFLFSRPTYLLSVSWLGRLPTKIVNAMSRLVGQDMSVLIISLPPYSLFPYLSSFLLYVSHD</sequence>
<evidence type="ECO:0000256" key="1">
    <source>
        <dbReference type="SAM" id="Phobius"/>
    </source>
</evidence>
<gene>
    <name evidence="2" type="ORF">DM02DRAFT_35116</name>
</gene>
<organism evidence="2 3">
    <name type="scientific">Periconia macrospinosa</name>
    <dbReference type="NCBI Taxonomy" id="97972"/>
    <lineage>
        <taxon>Eukaryota</taxon>
        <taxon>Fungi</taxon>
        <taxon>Dikarya</taxon>
        <taxon>Ascomycota</taxon>
        <taxon>Pezizomycotina</taxon>
        <taxon>Dothideomycetes</taxon>
        <taxon>Pleosporomycetidae</taxon>
        <taxon>Pleosporales</taxon>
        <taxon>Massarineae</taxon>
        <taxon>Periconiaceae</taxon>
        <taxon>Periconia</taxon>
    </lineage>
</organism>
<keyword evidence="3" id="KW-1185">Reference proteome</keyword>
<evidence type="ECO:0000313" key="2">
    <source>
        <dbReference type="EMBL" id="PVI06123.1"/>
    </source>
</evidence>
<name>A0A2V1E6E0_9PLEO</name>
<dbReference type="Proteomes" id="UP000244855">
    <property type="component" value="Unassembled WGS sequence"/>
</dbReference>